<dbReference type="PROSITE" id="PS50909">
    <property type="entry name" value="GAT"/>
    <property type="match status" value="1"/>
</dbReference>
<reference evidence="15 16" key="1">
    <citation type="journal article" date="2019" name="Nat. Ecol. Evol.">
        <title>Megaphylogeny resolves global patterns of mushroom evolution.</title>
        <authorList>
            <person name="Varga T."/>
            <person name="Krizsan K."/>
            <person name="Foldi C."/>
            <person name="Dima B."/>
            <person name="Sanchez-Garcia M."/>
            <person name="Sanchez-Ramirez S."/>
            <person name="Szollosi G.J."/>
            <person name="Szarkandi J.G."/>
            <person name="Papp V."/>
            <person name="Albert L."/>
            <person name="Andreopoulos W."/>
            <person name="Angelini C."/>
            <person name="Antonin V."/>
            <person name="Barry K.W."/>
            <person name="Bougher N.L."/>
            <person name="Buchanan P."/>
            <person name="Buyck B."/>
            <person name="Bense V."/>
            <person name="Catcheside P."/>
            <person name="Chovatia M."/>
            <person name="Cooper J."/>
            <person name="Damon W."/>
            <person name="Desjardin D."/>
            <person name="Finy P."/>
            <person name="Geml J."/>
            <person name="Haridas S."/>
            <person name="Hughes K."/>
            <person name="Justo A."/>
            <person name="Karasinski D."/>
            <person name="Kautmanova I."/>
            <person name="Kiss B."/>
            <person name="Kocsube S."/>
            <person name="Kotiranta H."/>
            <person name="LaButti K.M."/>
            <person name="Lechner B.E."/>
            <person name="Liimatainen K."/>
            <person name="Lipzen A."/>
            <person name="Lukacs Z."/>
            <person name="Mihaltcheva S."/>
            <person name="Morgado L.N."/>
            <person name="Niskanen T."/>
            <person name="Noordeloos M.E."/>
            <person name="Ohm R.A."/>
            <person name="Ortiz-Santana B."/>
            <person name="Ovrebo C."/>
            <person name="Racz N."/>
            <person name="Riley R."/>
            <person name="Savchenko A."/>
            <person name="Shiryaev A."/>
            <person name="Soop K."/>
            <person name="Spirin V."/>
            <person name="Szebenyi C."/>
            <person name="Tomsovsky M."/>
            <person name="Tulloss R.E."/>
            <person name="Uehling J."/>
            <person name="Grigoriev I.V."/>
            <person name="Vagvolgyi C."/>
            <person name="Papp T."/>
            <person name="Martin F.M."/>
            <person name="Miettinen O."/>
            <person name="Hibbett D.S."/>
            <person name="Nagy L.G."/>
        </authorList>
    </citation>
    <scope>NUCLEOTIDE SEQUENCE [LARGE SCALE GENOMIC DNA]</scope>
    <source>
        <strain evidence="15 16">HHB13444</strain>
    </source>
</reference>
<keyword evidence="7 15" id="KW-0030">Aminoacyl-tRNA synthetase</keyword>
<accession>A0A5C3PX55</accession>
<dbReference type="Pfam" id="PF03127">
    <property type="entry name" value="GAT"/>
    <property type="match status" value="1"/>
</dbReference>
<dbReference type="PROSITE" id="PS50179">
    <property type="entry name" value="VHS"/>
    <property type="match status" value="1"/>
</dbReference>
<evidence type="ECO:0000259" key="12">
    <source>
        <dbReference type="PROSITE" id="PS50179"/>
    </source>
</evidence>
<keyword evidence="16" id="KW-1185">Reference proteome</keyword>
<dbReference type="Gene3D" id="1.20.58.160">
    <property type="match status" value="1"/>
</dbReference>
<dbReference type="InterPro" id="IPR010978">
    <property type="entry name" value="tRNA-bd_arm"/>
</dbReference>
<evidence type="ECO:0000256" key="2">
    <source>
        <dbReference type="ARBA" id="ARBA00022448"/>
    </source>
</evidence>
<keyword evidence="2" id="KW-0813">Transport</keyword>
<dbReference type="Pfam" id="PF00587">
    <property type="entry name" value="tRNA-synt_2b"/>
    <property type="match status" value="1"/>
</dbReference>
<dbReference type="InterPro" id="IPR015866">
    <property type="entry name" value="Ser-tRNA-synth_1_N"/>
</dbReference>
<feature type="compositionally biased region" description="Acidic residues" evidence="11">
    <location>
        <begin position="997"/>
        <end position="1008"/>
    </location>
</feature>
<dbReference type="CDD" id="cd14232">
    <property type="entry name" value="GAT_LSB5"/>
    <property type="match status" value="1"/>
</dbReference>
<evidence type="ECO:0000256" key="10">
    <source>
        <dbReference type="SAM" id="Coils"/>
    </source>
</evidence>
<dbReference type="InParanoid" id="A0A5C3PX55"/>
<evidence type="ECO:0000313" key="16">
    <source>
        <dbReference type="Proteomes" id="UP000308197"/>
    </source>
</evidence>
<evidence type="ECO:0000256" key="11">
    <source>
        <dbReference type="SAM" id="MobiDB-lite"/>
    </source>
</evidence>
<organism evidence="15 16">
    <name type="scientific">Polyporus arcularius HHB13444</name>
    <dbReference type="NCBI Taxonomy" id="1314778"/>
    <lineage>
        <taxon>Eukaryota</taxon>
        <taxon>Fungi</taxon>
        <taxon>Dikarya</taxon>
        <taxon>Basidiomycota</taxon>
        <taxon>Agaricomycotina</taxon>
        <taxon>Agaricomycetes</taxon>
        <taxon>Polyporales</taxon>
        <taxon>Polyporaceae</taxon>
        <taxon>Polyporus</taxon>
    </lineage>
</organism>
<protein>
    <recommendedName>
        <fullName evidence="1">serine--tRNA ligase</fullName>
        <ecNumber evidence="1">6.1.1.11</ecNumber>
    </recommendedName>
    <alternativeName>
        <fullName evidence="8">Seryl-tRNA synthetase</fullName>
    </alternativeName>
    <alternativeName>
        <fullName evidence="9">Seryl-tRNA(Ser) synthetase</fullName>
    </alternativeName>
</protein>
<dbReference type="InterPro" id="IPR002014">
    <property type="entry name" value="VHS_dom"/>
</dbReference>
<dbReference type="PANTHER" id="PTHR11778">
    <property type="entry name" value="SERYL-TRNA SYNTHETASE"/>
    <property type="match status" value="1"/>
</dbReference>
<dbReference type="Gene3D" id="1.10.287.40">
    <property type="entry name" value="Serine-tRNA synthetase, tRNA binding domain"/>
    <property type="match status" value="1"/>
</dbReference>
<dbReference type="SUPFAM" id="SSF48464">
    <property type="entry name" value="ENTH/VHS domain"/>
    <property type="match status" value="1"/>
</dbReference>
<sequence length="1008" mass="111929">MQLNVRPATWARHACLWRCCRLRLRAFSSIPERAPTSSSLPKPRIDYRKLADRIDFHGSNARNRKAPLPDDAHLQTAAAYNEYRDVSQHINSHRHQQSLLGERIRALSKDPEEKQAALQEAKALKAEISRLEELLAATEERLYTLASAFPNDTHPDVPIGPESAAVTLSTYGPPPIPASPQRDHVSICRALDILDLESAATITGSSWYYLKNEGALLELALVNYALSIAMKHGYTPVTTPDVVRTDIAHRCGFQPRDPADGAASQMYHIAHTADPAELPNHNHSKLVLAGTAEIPLAGMFANRILSASELPRKVVGLGRAFRAEAGARGADTRGLYRVHQFTKLELFVVSDQESSGEMMEEMRKLQAEIFEGLGLTFRVLEMPTEELGASAYRKYDAEAWMPGRGSWGEISSTSNCTDYQARRLHIRYRRTTTKPTETATIVEQAQTGVPFAHTLNGTAAAVPRLIIALVENGAVLDDSGAVVGLQLPSVLKPFWVGGNARGLIRWPQLVLLPPSPTMSAMSLAKQAYSAFNREKPHSSITEWVEILTSSTYDGEAYDGIPELVESINIQATGPAEASRAIRKKIKHGNPHQQYRALHLLKAVVENGGHKFQTSFADSQLTDALKHLATDPGTDQKVKKKLASVLAGWHRQFKDDPSMALVAKLYEQCKIARSDRASADRRAVENVNAGLGLDVDYLMVRRKEEEAAKKKKEEEKRKAKEEKERRKREEEERRRKASQPKTKRKPFNFEQEKPQILTAIASASQAASNLVNAITLVNTKQESLETNERVQECLAKAKQARKQIVRYIQLVENEEMIGVLIETNDRIIGALEHYDLLLKPDTTEEQVKELQESLAAAKLSTTELGKLQDRQRAAIERSVGRSGSTNYGYTSPGSGETSPTSPVHPDLQDLQFEALGSDQKGLPPPMRPTGVRRSSSEEDDTWRRGSLSDFSDYQSSDEETHNRAGPSSAAQSRRRGYVDVSDNETQDVRRTPKQPAVQDEDPFADPFAD</sequence>
<feature type="compositionally biased region" description="Basic and acidic residues" evidence="11">
    <location>
        <begin position="705"/>
        <end position="733"/>
    </location>
</feature>
<dbReference type="Gene3D" id="3.30.930.10">
    <property type="entry name" value="Bira Bifunctional Protein, Domain 2"/>
    <property type="match status" value="1"/>
</dbReference>
<dbReference type="InterPro" id="IPR008942">
    <property type="entry name" value="ENTH_VHS"/>
</dbReference>
<keyword evidence="3" id="KW-0436">Ligase</keyword>
<dbReference type="PRINTS" id="PR00981">
    <property type="entry name" value="TRNASYNTHSER"/>
</dbReference>
<dbReference type="InterPro" id="IPR044103">
    <property type="entry name" value="GAT_LSB5"/>
</dbReference>
<dbReference type="GO" id="GO:0015031">
    <property type="term" value="P:protein transport"/>
    <property type="evidence" value="ECO:0007669"/>
    <property type="project" value="UniProtKB-KW"/>
</dbReference>
<feature type="domain" description="VHS" evidence="12">
    <location>
        <begin position="547"/>
        <end position="669"/>
    </location>
</feature>
<dbReference type="GO" id="GO:0035091">
    <property type="term" value="F:phosphatidylinositol binding"/>
    <property type="evidence" value="ECO:0007669"/>
    <property type="project" value="InterPro"/>
</dbReference>
<gene>
    <name evidence="15" type="ORF">K466DRAFT_571846</name>
</gene>
<dbReference type="InterPro" id="IPR042103">
    <property type="entry name" value="SerRS_1_N_sf"/>
</dbReference>
<dbReference type="EC" id="6.1.1.11" evidence="1"/>
<proteinExistence type="predicted"/>
<feature type="domain" description="GAT" evidence="14">
    <location>
        <begin position="750"/>
        <end position="838"/>
    </location>
</feature>
<feature type="region of interest" description="Disordered" evidence="11">
    <location>
        <begin position="864"/>
        <end position="1008"/>
    </location>
</feature>
<feature type="domain" description="Aminoacyl-transfer RNA synthetases class-II family profile" evidence="13">
    <location>
        <begin position="183"/>
        <end position="488"/>
    </location>
</feature>
<evidence type="ECO:0000256" key="8">
    <source>
        <dbReference type="ARBA" id="ARBA00031113"/>
    </source>
</evidence>
<dbReference type="Gene3D" id="1.25.40.90">
    <property type="match status" value="1"/>
</dbReference>
<dbReference type="SUPFAM" id="SSF89009">
    <property type="entry name" value="GAT-like domain"/>
    <property type="match status" value="1"/>
</dbReference>
<dbReference type="InterPro" id="IPR002314">
    <property type="entry name" value="aa-tRNA-synt_IIb"/>
</dbReference>
<dbReference type="InterPro" id="IPR002317">
    <property type="entry name" value="Ser-tRNA-ligase_type_1"/>
</dbReference>
<keyword evidence="10" id="KW-0175">Coiled coil</keyword>
<dbReference type="Pfam" id="PF02403">
    <property type="entry name" value="Seryl_tRNA_N"/>
    <property type="match status" value="1"/>
</dbReference>
<evidence type="ECO:0000256" key="7">
    <source>
        <dbReference type="ARBA" id="ARBA00023146"/>
    </source>
</evidence>
<dbReference type="AlphaFoldDB" id="A0A5C3PX55"/>
<evidence type="ECO:0000256" key="4">
    <source>
        <dbReference type="ARBA" id="ARBA00022741"/>
    </source>
</evidence>
<dbReference type="STRING" id="1314778.A0A5C3PX55"/>
<dbReference type="SMART" id="SM00288">
    <property type="entry name" value="VHS"/>
    <property type="match status" value="1"/>
</dbReference>
<evidence type="ECO:0000259" key="13">
    <source>
        <dbReference type="PROSITE" id="PS50862"/>
    </source>
</evidence>
<dbReference type="SUPFAM" id="SSF46589">
    <property type="entry name" value="tRNA-binding arm"/>
    <property type="match status" value="1"/>
</dbReference>
<dbReference type="GO" id="GO:0043130">
    <property type="term" value="F:ubiquitin binding"/>
    <property type="evidence" value="ECO:0007669"/>
    <property type="project" value="InterPro"/>
</dbReference>
<dbReference type="InterPro" id="IPR045864">
    <property type="entry name" value="aa-tRNA-synth_II/BPL/LPL"/>
</dbReference>
<dbReference type="GO" id="GO:0006897">
    <property type="term" value="P:endocytosis"/>
    <property type="evidence" value="ECO:0007669"/>
    <property type="project" value="InterPro"/>
</dbReference>
<dbReference type="InterPro" id="IPR006195">
    <property type="entry name" value="aa-tRNA-synth_II"/>
</dbReference>
<evidence type="ECO:0000313" key="15">
    <source>
        <dbReference type="EMBL" id="TFK94415.1"/>
    </source>
</evidence>
<dbReference type="Pfam" id="PF00790">
    <property type="entry name" value="VHS"/>
    <property type="match status" value="1"/>
</dbReference>
<dbReference type="GO" id="GO:0005524">
    <property type="term" value="F:ATP binding"/>
    <property type="evidence" value="ECO:0007669"/>
    <property type="project" value="UniProtKB-KW"/>
</dbReference>
<dbReference type="PROSITE" id="PS50862">
    <property type="entry name" value="AA_TRNA_LIGASE_II"/>
    <property type="match status" value="1"/>
</dbReference>
<keyword evidence="5" id="KW-0067">ATP-binding</keyword>
<evidence type="ECO:0000259" key="14">
    <source>
        <dbReference type="PROSITE" id="PS50909"/>
    </source>
</evidence>
<feature type="compositionally biased region" description="Basic and acidic residues" evidence="11">
    <location>
        <begin position="865"/>
        <end position="878"/>
    </location>
</feature>
<dbReference type="UniPathway" id="UPA00906">
    <property type="reaction ID" value="UER00895"/>
</dbReference>
<name>A0A5C3PX55_9APHY</name>
<dbReference type="NCBIfam" id="TIGR00414">
    <property type="entry name" value="serS"/>
    <property type="match status" value="1"/>
</dbReference>
<evidence type="ECO:0000256" key="3">
    <source>
        <dbReference type="ARBA" id="ARBA00022598"/>
    </source>
</evidence>
<evidence type="ECO:0000256" key="6">
    <source>
        <dbReference type="ARBA" id="ARBA00022927"/>
    </source>
</evidence>
<dbReference type="EMBL" id="ML210969">
    <property type="protein sequence ID" value="TFK94415.1"/>
    <property type="molecule type" value="Genomic_DNA"/>
</dbReference>
<dbReference type="GO" id="GO:0007034">
    <property type="term" value="P:vacuolar transport"/>
    <property type="evidence" value="ECO:0007669"/>
    <property type="project" value="UniProtKB-ARBA"/>
</dbReference>
<feature type="compositionally biased region" description="Basic residues" evidence="11">
    <location>
        <begin position="734"/>
        <end position="745"/>
    </location>
</feature>
<dbReference type="SUPFAM" id="SSF55681">
    <property type="entry name" value="Class II aaRS and biotin synthetases"/>
    <property type="match status" value="1"/>
</dbReference>
<dbReference type="GO" id="GO:0004828">
    <property type="term" value="F:serine-tRNA ligase activity"/>
    <property type="evidence" value="ECO:0007669"/>
    <property type="project" value="UniProtKB-EC"/>
</dbReference>
<dbReference type="InterPro" id="IPR004152">
    <property type="entry name" value="GAT_dom"/>
</dbReference>
<dbReference type="CDD" id="cd16980">
    <property type="entry name" value="VHS_Lsb5"/>
    <property type="match status" value="1"/>
</dbReference>
<evidence type="ECO:0000256" key="9">
    <source>
        <dbReference type="ARBA" id="ARBA00034892"/>
    </source>
</evidence>
<dbReference type="Proteomes" id="UP000308197">
    <property type="component" value="Unassembled WGS sequence"/>
</dbReference>
<feature type="compositionally biased region" description="Low complexity" evidence="11">
    <location>
        <begin position="886"/>
        <end position="900"/>
    </location>
</feature>
<dbReference type="GO" id="GO:0007015">
    <property type="term" value="P:actin filament organization"/>
    <property type="evidence" value="ECO:0007669"/>
    <property type="project" value="InterPro"/>
</dbReference>
<evidence type="ECO:0000256" key="5">
    <source>
        <dbReference type="ARBA" id="ARBA00022840"/>
    </source>
</evidence>
<evidence type="ECO:0000256" key="1">
    <source>
        <dbReference type="ARBA" id="ARBA00012840"/>
    </source>
</evidence>
<keyword evidence="6" id="KW-0653">Protein transport</keyword>
<keyword evidence="4" id="KW-0547">Nucleotide-binding</keyword>
<dbReference type="InterPro" id="IPR038425">
    <property type="entry name" value="GAT_sf"/>
</dbReference>
<feature type="region of interest" description="Disordered" evidence="11">
    <location>
        <begin position="705"/>
        <end position="749"/>
    </location>
</feature>
<feature type="coiled-coil region" evidence="10">
    <location>
        <begin position="114"/>
        <end position="141"/>
    </location>
</feature>
<dbReference type="GO" id="GO:0006434">
    <property type="term" value="P:seryl-tRNA aminoacylation"/>
    <property type="evidence" value="ECO:0007669"/>
    <property type="project" value="InterPro"/>
</dbReference>